<dbReference type="KEGG" id="rhs:A3Q41_02947"/>
<dbReference type="EMBL" id="CP015220">
    <property type="protein sequence ID" value="AMY24238.1"/>
    <property type="molecule type" value="Genomic_DNA"/>
</dbReference>
<sequence length="79" mass="8575">MLIDCSRFVDGDMPRRATTRNSVAAQLETLHAAPFCSLDPDLLVTGDGGYVRPCDRAVPGDQASPLGCRQVDQPIMRQT</sequence>
<keyword evidence="2" id="KW-1185">Reference proteome</keyword>
<reference evidence="1 2" key="1">
    <citation type="journal article" date="2016" name="Genome Announc.">
        <title>Complete Genome and Plasmid Sequences for Rhodococcus fascians D188 and Draft Sequences for Rhodococcus Isolates PBTS 1 and PBTS 2.</title>
        <authorList>
            <person name="Stamler R.A."/>
            <person name="Vereecke D."/>
            <person name="Zhang Y."/>
            <person name="Schilkey F."/>
            <person name="Devitt N."/>
            <person name="Randall J.J."/>
        </authorList>
    </citation>
    <scope>NUCLEOTIDE SEQUENCE [LARGE SCALE GENOMIC DNA]</scope>
    <source>
        <strain evidence="1 2">PBTS2</strain>
    </source>
</reference>
<protein>
    <submittedName>
        <fullName evidence="1">Uncharacterized protein</fullName>
    </submittedName>
</protein>
<gene>
    <name evidence="1" type="ORF">A3Q41_02947</name>
</gene>
<name>A0A143QN60_RHOFA</name>
<dbReference type="AlphaFoldDB" id="A0A143QN60"/>
<accession>A0A143QN60</accession>
<dbReference type="Proteomes" id="UP000076038">
    <property type="component" value="Chromosome"/>
</dbReference>
<reference evidence="2" key="2">
    <citation type="submission" date="2016-04" db="EMBL/GenBank/DDBJ databases">
        <title>Complete Genome and Plasmid Sequences for Rhodococcus fascians D188 and Draft Sequences for Rhodococcus spp. Isolates PBTS 1 and PBTS 2.</title>
        <authorList>
            <person name="Stamer R."/>
            <person name="Vereecke D."/>
            <person name="Zhang Y."/>
            <person name="Schilkey F."/>
            <person name="Devitt N."/>
            <person name="Randall J."/>
        </authorList>
    </citation>
    <scope>NUCLEOTIDE SEQUENCE [LARGE SCALE GENOMIC DNA]</scope>
    <source>
        <strain evidence="2">PBTS2</strain>
    </source>
</reference>
<evidence type="ECO:0000313" key="2">
    <source>
        <dbReference type="Proteomes" id="UP000076038"/>
    </source>
</evidence>
<organism evidence="1 2">
    <name type="scientific">Rhodococcoides fascians</name>
    <name type="common">Rhodococcus fascians</name>
    <dbReference type="NCBI Taxonomy" id="1828"/>
    <lineage>
        <taxon>Bacteria</taxon>
        <taxon>Bacillati</taxon>
        <taxon>Actinomycetota</taxon>
        <taxon>Actinomycetes</taxon>
        <taxon>Mycobacteriales</taxon>
        <taxon>Nocardiaceae</taxon>
        <taxon>Rhodococcoides</taxon>
    </lineage>
</organism>
<proteinExistence type="predicted"/>
<evidence type="ECO:0000313" key="1">
    <source>
        <dbReference type="EMBL" id="AMY24238.1"/>
    </source>
</evidence>